<dbReference type="InterPro" id="IPR003738">
    <property type="entry name" value="SRAP"/>
</dbReference>
<accession>A0A9D2N3R0</accession>
<dbReference type="Pfam" id="PF02586">
    <property type="entry name" value="SRAP"/>
    <property type="match status" value="1"/>
</dbReference>
<evidence type="ECO:0000256" key="4">
    <source>
        <dbReference type="ARBA" id="ARBA00022801"/>
    </source>
</evidence>
<evidence type="ECO:0000256" key="8">
    <source>
        <dbReference type="RuleBase" id="RU364100"/>
    </source>
</evidence>
<dbReference type="Gene3D" id="3.90.1680.10">
    <property type="entry name" value="SOS response associated peptidase-like"/>
    <property type="match status" value="1"/>
</dbReference>
<dbReference type="InterPro" id="IPR036590">
    <property type="entry name" value="SRAP-like"/>
</dbReference>
<dbReference type="PANTHER" id="PTHR13604">
    <property type="entry name" value="DC12-RELATED"/>
    <property type="match status" value="1"/>
</dbReference>
<gene>
    <name evidence="9" type="ORF">H9935_02175</name>
</gene>
<evidence type="ECO:0000256" key="2">
    <source>
        <dbReference type="ARBA" id="ARBA00022670"/>
    </source>
</evidence>
<evidence type="ECO:0000256" key="6">
    <source>
        <dbReference type="ARBA" id="ARBA00023125"/>
    </source>
</evidence>
<reference evidence="9" key="1">
    <citation type="journal article" date="2021" name="PeerJ">
        <title>Extensive microbial diversity within the chicken gut microbiome revealed by metagenomics and culture.</title>
        <authorList>
            <person name="Gilroy R."/>
            <person name="Ravi A."/>
            <person name="Getino M."/>
            <person name="Pursley I."/>
            <person name="Horton D.L."/>
            <person name="Alikhan N.F."/>
            <person name="Baker D."/>
            <person name="Gharbi K."/>
            <person name="Hall N."/>
            <person name="Watson M."/>
            <person name="Adriaenssens E.M."/>
            <person name="Foster-Nyarko E."/>
            <person name="Jarju S."/>
            <person name="Secka A."/>
            <person name="Antonio M."/>
            <person name="Oren A."/>
            <person name="Chaudhuri R.R."/>
            <person name="La Ragione R."/>
            <person name="Hildebrand F."/>
            <person name="Pallen M.J."/>
        </authorList>
    </citation>
    <scope>NUCLEOTIDE SEQUENCE</scope>
    <source>
        <strain evidence="9">ChiSxjej6B18-287</strain>
    </source>
</reference>
<keyword evidence="3" id="KW-0227">DNA damage</keyword>
<evidence type="ECO:0000256" key="3">
    <source>
        <dbReference type="ARBA" id="ARBA00022763"/>
    </source>
</evidence>
<reference evidence="9" key="2">
    <citation type="submission" date="2021-04" db="EMBL/GenBank/DDBJ databases">
        <authorList>
            <person name="Gilroy R."/>
        </authorList>
    </citation>
    <scope>NUCLEOTIDE SEQUENCE</scope>
    <source>
        <strain evidence="9">ChiSxjej6B18-287</strain>
    </source>
</reference>
<keyword evidence="2 8" id="KW-0645">Protease</keyword>
<sequence>MCGRYHIDEEMEEEIRRMVKVLESRLKVTGSGDIYPSMKAPVLLKNQGEGLKAASMTWGFPGRDKKQLLINARAETALIRPTFSQAVTHRRCVIPARWFYEWNPEKEKAEFSRKDGSVLYMAGFYDIFQEIPRFMILTTQANPSVQPVHHRMPLILERGEVEDWICEDSSAEKFLKKVPESLECRQQYSQQKLPFL</sequence>
<dbReference type="AlphaFoldDB" id="A0A9D2N3R0"/>
<keyword evidence="7" id="KW-0456">Lyase</keyword>
<dbReference type="GO" id="GO:0008233">
    <property type="term" value="F:peptidase activity"/>
    <property type="evidence" value="ECO:0007669"/>
    <property type="project" value="UniProtKB-KW"/>
</dbReference>
<dbReference type="GO" id="GO:0106300">
    <property type="term" value="P:protein-DNA covalent cross-linking repair"/>
    <property type="evidence" value="ECO:0007669"/>
    <property type="project" value="InterPro"/>
</dbReference>
<dbReference type="PANTHER" id="PTHR13604:SF0">
    <property type="entry name" value="ABASIC SITE PROCESSING PROTEIN HMCES"/>
    <property type="match status" value="1"/>
</dbReference>
<name>A0A9D2N3R0_9FIRM</name>
<dbReference type="GO" id="GO:0006508">
    <property type="term" value="P:proteolysis"/>
    <property type="evidence" value="ECO:0007669"/>
    <property type="project" value="UniProtKB-KW"/>
</dbReference>
<keyword evidence="6" id="KW-0238">DNA-binding</keyword>
<keyword evidence="5" id="KW-0190">Covalent protein-DNA linkage</keyword>
<organism evidence="9 10">
    <name type="scientific">Candidatus Blautia merdigallinarum</name>
    <dbReference type="NCBI Taxonomy" id="2838495"/>
    <lineage>
        <taxon>Bacteria</taxon>
        <taxon>Bacillati</taxon>
        <taxon>Bacillota</taxon>
        <taxon>Clostridia</taxon>
        <taxon>Lachnospirales</taxon>
        <taxon>Lachnospiraceae</taxon>
        <taxon>Blautia</taxon>
    </lineage>
</organism>
<evidence type="ECO:0000313" key="9">
    <source>
        <dbReference type="EMBL" id="HJC09604.1"/>
    </source>
</evidence>
<keyword evidence="4 8" id="KW-0378">Hydrolase</keyword>
<dbReference type="EC" id="3.4.-.-" evidence="8"/>
<dbReference type="EMBL" id="DWWV01000027">
    <property type="protein sequence ID" value="HJC09604.1"/>
    <property type="molecule type" value="Genomic_DNA"/>
</dbReference>
<dbReference type="GO" id="GO:0016829">
    <property type="term" value="F:lyase activity"/>
    <property type="evidence" value="ECO:0007669"/>
    <property type="project" value="UniProtKB-KW"/>
</dbReference>
<evidence type="ECO:0000256" key="7">
    <source>
        <dbReference type="ARBA" id="ARBA00023239"/>
    </source>
</evidence>
<comment type="caution">
    <text evidence="9">The sequence shown here is derived from an EMBL/GenBank/DDBJ whole genome shotgun (WGS) entry which is preliminary data.</text>
</comment>
<dbReference type="SUPFAM" id="SSF143081">
    <property type="entry name" value="BB1717-like"/>
    <property type="match status" value="1"/>
</dbReference>
<protein>
    <recommendedName>
        <fullName evidence="8">Abasic site processing protein</fullName>
        <ecNumber evidence="8">3.4.-.-</ecNumber>
    </recommendedName>
</protein>
<evidence type="ECO:0000256" key="1">
    <source>
        <dbReference type="ARBA" id="ARBA00008136"/>
    </source>
</evidence>
<evidence type="ECO:0000256" key="5">
    <source>
        <dbReference type="ARBA" id="ARBA00023124"/>
    </source>
</evidence>
<dbReference type="Proteomes" id="UP000823893">
    <property type="component" value="Unassembled WGS sequence"/>
</dbReference>
<dbReference type="GO" id="GO:0003697">
    <property type="term" value="F:single-stranded DNA binding"/>
    <property type="evidence" value="ECO:0007669"/>
    <property type="project" value="InterPro"/>
</dbReference>
<proteinExistence type="inferred from homology"/>
<comment type="similarity">
    <text evidence="1 8">Belongs to the SOS response-associated peptidase family.</text>
</comment>
<evidence type="ECO:0000313" key="10">
    <source>
        <dbReference type="Proteomes" id="UP000823893"/>
    </source>
</evidence>